<evidence type="ECO:0000313" key="3">
    <source>
        <dbReference type="EMBL" id="SSX33991.1"/>
    </source>
</evidence>
<dbReference type="GO" id="GO:0016491">
    <property type="term" value="F:oxidoreductase activity"/>
    <property type="evidence" value="ECO:0007669"/>
    <property type="project" value="TreeGrafter"/>
</dbReference>
<dbReference type="GO" id="GO:0008202">
    <property type="term" value="P:steroid metabolic process"/>
    <property type="evidence" value="ECO:0007669"/>
    <property type="project" value="TreeGrafter"/>
</dbReference>
<evidence type="ECO:0000313" key="2">
    <source>
        <dbReference type="EMBL" id="SSX14593.1"/>
    </source>
</evidence>
<feature type="transmembrane region" description="Helical" evidence="1">
    <location>
        <begin position="6"/>
        <end position="29"/>
    </location>
</feature>
<dbReference type="EMBL" id="UFQT01002724">
    <property type="protein sequence ID" value="SSX33991.1"/>
    <property type="molecule type" value="Genomic_DNA"/>
</dbReference>
<dbReference type="InterPro" id="IPR002347">
    <property type="entry name" value="SDR_fam"/>
</dbReference>
<accession>A0A336MWP3</accession>
<sequence>MDPQTALVLTIQLLALFSIAGALLLYLLCKVRGTHVTSLGPQLGSILVTSADTALGLQLCTFLAGRGLRVFAGLKDPVDSLPAKLLKGWVKERESSNEKLPGTIVPMKIDVTREDILREAAESMGAYMNANERGILAVINNAGSVHKGRIDLQDSAQWENMFKNNVMGCLRTARAFIGLLRPTRGRLIFLGSGSVGDGLTAFAASRNAVEGCADALREELKPYGVSVCTLDTHGLQAEALFRAPIPQSHDVSENLPTQYSAQILTTGQLNTIEKALWDPRPHKTYSLSVPNTKFQLNLPCRNSFRFNRHQPEETIIRQGMQTV</sequence>
<dbReference type="Pfam" id="PF00106">
    <property type="entry name" value="adh_short"/>
    <property type="match status" value="1"/>
</dbReference>
<dbReference type="InterPro" id="IPR036291">
    <property type="entry name" value="NAD(P)-bd_dom_sf"/>
</dbReference>
<dbReference type="Gene3D" id="3.40.50.720">
    <property type="entry name" value="NAD(P)-binding Rossmann-like Domain"/>
    <property type="match status" value="1"/>
</dbReference>
<dbReference type="AlphaFoldDB" id="A0A336MWP3"/>
<reference evidence="3" key="2">
    <citation type="submission" date="2018-07" db="EMBL/GenBank/DDBJ databases">
        <authorList>
            <person name="Quirk P.G."/>
            <person name="Krulwich T.A."/>
        </authorList>
    </citation>
    <scope>NUCLEOTIDE SEQUENCE</scope>
</reference>
<keyword evidence="1" id="KW-1133">Transmembrane helix</keyword>
<protein>
    <submittedName>
        <fullName evidence="3">CSON007217 protein</fullName>
    </submittedName>
</protein>
<keyword evidence="1" id="KW-0812">Transmembrane</keyword>
<dbReference type="EMBL" id="UFQS01002724">
    <property type="protein sequence ID" value="SSX14593.1"/>
    <property type="molecule type" value="Genomic_DNA"/>
</dbReference>
<evidence type="ECO:0000256" key="1">
    <source>
        <dbReference type="SAM" id="Phobius"/>
    </source>
</evidence>
<dbReference type="PANTHER" id="PTHR43313">
    <property type="entry name" value="SHORT-CHAIN DEHYDROGENASE/REDUCTASE FAMILY 9C"/>
    <property type="match status" value="1"/>
</dbReference>
<keyword evidence="1" id="KW-0472">Membrane</keyword>
<name>A0A336MWP3_CULSO</name>
<dbReference type="VEuPathDB" id="VectorBase:CSON007217"/>
<organism evidence="3">
    <name type="scientific">Culicoides sonorensis</name>
    <name type="common">Biting midge</name>
    <dbReference type="NCBI Taxonomy" id="179676"/>
    <lineage>
        <taxon>Eukaryota</taxon>
        <taxon>Metazoa</taxon>
        <taxon>Ecdysozoa</taxon>
        <taxon>Arthropoda</taxon>
        <taxon>Hexapoda</taxon>
        <taxon>Insecta</taxon>
        <taxon>Pterygota</taxon>
        <taxon>Neoptera</taxon>
        <taxon>Endopterygota</taxon>
        <taxon>Diptera</taxon>
        <taxon>Nematocera</taxon>
        <taxon>Chironomoidea</taxon>
        <taxon>Ceratopogonidae</taxon>
        <taxon>Ceratopogoninae</taxon>
        <taxon>Culicoides</taxon>
        <taxon>Monoculicoides</taxon>
    </lineage>
</organism>
<gene>
    <name evidence="3" type="primary">CSON007217</name>
</gene>
<dbReference type="SUPFAM" id="SSF51735">
    <property type="entry name" value="NAD(P)-binding Rossmann-fold domains"/>
    <property type="match status" value="1"/>
</dbReference>
<dbReference type="OMA" id="FAPQQRY"/>
<reference evidence="2" key="1">
    <citation type="submission" date="2018-04" db="EMBL/GenBank/DDBJ databases">
        <authorList>
            <person name="Go L.Y."/>
            <person name="Mitchell J.A."/>
        </authorList>
    </citation>
    <scope>NUCLEOTIDE SEQUENCE</scope>
    <source>
        <tissue evidence="2">Whole organism</tissue>
    </source>
</reference>
<proteinExistence type="predicted"/>
<dbReference type="PANTHER" id="PTHR43313:SF36">
    <property type="entry name" value="D-BETA-HYDROXYBUTYRATE DEHYDROGENASE, MITOCHONDRIAL"/>
    <property type="match status" value="1"/>
</dbReference>